<accession>A0AAJ2GVS8</accession>
<comment type="caution">
    <text evidence="1">The sequence shown here is derived from an EMBL/GenBank/DDBJ whole genome shotgun (WGS) entry which is preliminary data.</text>
</comment>
<dbReference type="InterPro" id="IPR036086">
    <property type="entry name" value="ParB/Sulfiredoxin_sf"/>
</dbReference>
<evidence type="ECO:0000313" key="1">
    <source>
        <dbReference type="EMBL" id="MDR9774327.1"/>
    </source>
</evidence>
<dbReference type="AlphaFoldDB" id="A0AAJ2GVS8"/>
<organism evidence="1 2">
    <name type="scientific">Rhizobium hidalgonense</name>
    <dbReference type="NCBI Taxonomy" id="1538159"/>
    <lineage>
        <taxon>Bacteria</taxon>
        <taxon>Pseudomonadati</taxon>
        <taxon>Pseudomonadota</taxon>
        <taxon>Alphaproteobacteria</taxon>
        <taxon>Hyphomicrobiales</taxon>
        <taxon>Rhizobiaceae</taxon>
        <taxon>Rhizobium/Agrobacterium group</taxon>
        <taxon>Rhizobium</taxon>
    </lineage>
</organism>
<reference evidence="1" key="1">
    <citation type="submission" date="2023-04" db="EMBL/GenBank/DDBJ databases">
        <title>Genomic characterization of faba bean (Vicia faba) microsymbionts in Mexican soils.</title>
        <authorList>
            <person name="Rivera Orduna F.N."/>
            <person name="Guevara-Luna J."/>
            <person name="Yan J."/>
            <person name="Arroyo-Herrera I."/>
            <person name="Li Y."/>
            <person name="Vasquez-Murrieta M.S."/>
            <person name="Wang E.T."/>
        </authorList>
    </citation>
    <scope>NUCLEOTIDE SEQUENCE</scope>
    <source>
        <strain evidence="1">CH26</strain>
    </source>
</reference>
<sequence>MTLVAFDLDLSALLLLERNQIREKTDWPTVKRYAELMANGTIFPPVRVALTDPTNATKGYTLVDGWHRVRATQEIGRGAISAAVVAAEAHEIPWIAYEANRGHGLRLKMTMVERREIFRAYVKAGRHKTGRGRGIKSANAMGKDLVGVVMTPTWLDGLRFPSDLQSHEPQRT</sequence>
<proteinExistence type="predicted"/>
<dbReference type="SUPFAM" id="SSF110849">
    <property type="entry name" value="ParB/Sulfiredoxin"/>
    <property type="match status" value="1"/>
</dbReference>
<evidence type="ECO:0000313" key="2">
    <source>
        <dbReference type="Proteomes" id="UP001268610"/>
    </source>
</evidence>
<dbReference type="Proteomes" id="UP001268610">
    <property type="component" value="Unassembled WGS sequence"/>
</dbReference>
<evidence type="ECO:0008006" key="3">
    <source>
        <dbReference type="Google" id="ProtNLM"/>
    </source>
</evidence>
<dbReference type="EMBL" id="JAVLSF010000008">
    <property type="protein sequence ID" value="MDR9774327.1"/>
    <property type="molecule type" value="Genomic_DNA"/>
</dbReference>
<name>A0AAJ2GVS8_9HYPH</name>
<protein>
    <recommendedName>
        <fullName evidence="3">ParB/Sulfiredoxin domain-containing protein</fullName>
    </recommendedName>
</protein>
<gene>
    <name evidence="1" type="ORF">RJJ65_16975</name>
</gene>
<dbReference type="RefSeq" id="WP_310865616.1">
    <property type="nucleotide sequence ID" value="NZ_JAVLSF010000008.1"/>
</dbReference>
<dbReference type="Gene3D" id="3.90.1530.10">
    <property type="entry name" value="Conserved hypothetical protein from pyrococcus furiosus pfu- 392566-001, ParB domain"/>
    <property type="match status" value="1"/>
</dbReference>